<proteinExistence type="predicted"/>
<accession>A0A0F9SQ08</accession>
<keyword evidence="1" id="KW-0472">Membrane</keyword>
<keyword evidence="1" id="KW-1133">Transmembrane helix</keyword>
<dbReference type="EMBL" id="LAZR01000435">
    <property type="protein sequence ID" value="KKN69004.1"/>
    <property type="molecule type" value="Genomic_DNA"/>
</dbReference>
<keyword evidence="1" id="KW-0812">Transmembrane</keyword>
<protein>
    <recommendedName>
        <fullName evidence="3">Protoheme IX farnesyltransferase</fullName>
    </recommendedName>
</protein>
<reference evidence="2" key="1">
    <citation type="journal article" date="2015" name="Nature">
        <title>Complex archaea that bridge the gap between prokaryotes and eukaryotes.</title>
        <authorList>
            <person name="Spang A."/>
            <person name="Saw J.H."/>
            <person name="Jorgensen S.L."/>
            <person name="Zaremba-Niedzwiedzka K."/>
            <person name="Martijn J."/>
            <person name="Lind A.E."/>
            <person name="van Eijk R."/>
            <person name="Schleper C."/>
            <person name="Guy L."/>
            <person name="Ettema T.J."/>
        </authorList>
    </citation>
    <scope>NUCLEOTIDE SEQUENCE</scope>
</reference>
<evidence type="ECO:0008006" key="3">
    <source>
        <dbReference type="Google" id="ProtNLM"/>
    </source>
</evidence>
<comment type="caution">
    <text evidence="2">The sequence shown here is derived from an EMBL/GenBank/DDBJ whole genome shotgun (WGS) entry which is preliminary data.</text>
</comment>
<evidence type="ECO:0000313" key="2">
    <source>
        <dbReference type="EMBL" id="KKN69004.1"/>
    </source>
</evidence>
<evidence type="ECO:0000256" key="1">
    <source>
        <dbReference type="SAM" id="Phobius"/>
    </source>
</evidence>
<gene>
    <name evidence="2" type="ORF">LCGC14_0445720</name>
</gene>
<feature type="transmembrane region" description="Helical" evidence="1">
    <location>
        <begin position="21"/>
        <end position="40"/>
    </location>
</feature>
<name>A0A0F9SQ08_9ZZZZ</name>
<organism evidence="2">
    <name type="scientific">marine sediment metagenome</name>
    <dbReference type="NCBI Taxonomy" id="412755"/>
    <lineage>
        <taxon>unclassified sequences</taxon>
        <taxon>metagenomes</taxon>
        <taxon>ecological metagenomes</taxon>
    </lineage>
</organism>
<dbReference type="AlphaFoldDB" id="A0A0F9SQ08"/>
<sequence length="44" mass="4984">MEEDRVRLTEAEQRARRHRSIAIGVVLVALVVIFYVVSIAKMAS</sequence>